<sequence>MTAGQDSTQPGGTLPRRLAHARQQARRALWVERLWPLMLPAANAVMGIAALGLTRLPQSMPDGLHGLFLTAMLGGTAYATWRQWQRIRPPTAHETDRRVERASGLSGQQLSTLQDHPANATTPQIAYLWQVHLQRTAASLGRLRGGWPHPNLHTTGGWQATPLLAAVLAGGLLWTGGHAPSRIMAAFVPGVDDADTPAPQVNAWITMPAYAPGAPVFLDAAHTDATVPAGAQLTVTLNGLNGRPVLRVRRDGRQPVMGAHAFHALGQASWNTESPLLASGTLTLRGRGRTLAQWNLKVTPNPAPEIAWGKDPGSHEGEWRTRLPYHVSQPYGIASLHAELIAPDSGQLITSVPIPLNGHPRVADDVATPDLSENPWAGEEVTARLVATSSSNVTATSTPIRMRIGARSFTNPVAKAILDIRKRMALHRENRAQGSRELLALGQTDTVLTHQAGFMLALTSTAAVLDSEDVSDEYALAQATGRLWFLALDIEHKRHDINNEQADFGVQAAQEAVREQLEHMRQMGAAGQGADQQAELQHRMQALKDALSRKMQALAQQAMREHSAMPAIPEMTMRGEQNLGRMMQQLQDDAANGRDADAMQKLQQMEDMAEGMRNATPQDMAQLAQQMQARQQARELRRDLRDLTTRQSQLLDHAQSRIDQEQREQERNAARRQTDMDEDGSDLSTLSTADLLRQLGITPPDAAPSPAPAPTTTPPPESMSPEARTIQQHADRAVQHALARALHELRNEFKQAGGKDTPALDRAQTDMKAVRAALGAGKDTDAAGAEKKVLADLQQGDQQMRQSMRNQSARGGMTVFLPMASGGNGKGDKGSGGIHPSDQDDEDDDDQQATDKNDRDPLGRKTGDSHMGMDNETHVPDNASRERAREIEQELRRRDSDRTRPPEELEYLDRLLRAF</sequence>
<feature type="region of interest" description="Disordered" evidence="1">
    <location>
        <begin position="696"/>
        <end position="732"/>
    </location>
</feature>
<dbReference type="Pfam" id="PF13779">
    <property type="entry name" value="DUF4175"/>
    <property type="match status" value="1"/>
</dbReference>
<reference evidence="2 3" key="1">
    <citation type="submission" date="2017-08" db="EMBL/GenBank/DDBJ databases">
        <title>Complete genome sequence of Gluconacetobacter saccharivorans CV1 isolated from Fermented Vinegar.</title>
        <authorList>
            <person name="Kim S.-Y."/>
        </authorList>
    </citation>
    <scope>NUCLEOTIDE SEQUENCE [LARGE SCALE GENOMIC DNA]</scope>
    <source>
        <strain evidence="2 3">CV1</strain>
    </source>
</reference>
<dbReference type="AlphaFoldDB" id="A0A347W819"/>
<feature type="compositionally biased region" description="Gly residues" evidence="1">
    <location>
        <begin position="822"/>
        <end position="833"/>
    </location>
</feature>
<evidence type="ECO:0000313" key="3">
    <source>
        <dbReference type="Proteomes" id="UP000264120"/>
    </source>
</evidence>
<protein>
    <recommendedName>
        <fullName evidence="4">DUF4175 domain-containing protein</fullName>
    </recommendedName>
</protein>
<dbReference type="Proteomes" id="UP000264120">
    <property type="component" value="Chromosome"/>
</dbReference>
<evidence type="ECO:0000313" key="2">
    <source>
        <dbReference type="EMBL" id="AXY21012.1"/>
    </source>
</evidence>
<feature type="compositionally biased region" description="Pro residues" evidence="1">
    <location>
        <begin position="701"/>
        <end position="718"/>
    </location>
</feature>
<gene>
    <name evidence="2" type="ORF">CD178_00182</name>
</gene>
<evidence type="ECO:0000256" key="1">
    <source>
        <dbReference type="SAM" id="MobiDB-lite"/>
    </source>
</evidence>
<feature type="compositionally biased region" description="Basic and acidic residues" evidence="1">
    <location>
        <begin position="654"/>
        <end position="675"/>
    </location>
</feature>
<feature type="region of interest" description="Disordered" evidence="1">
    <location>
        <begin position="815"/>
        <end position="903"/>
    </location>
</feature>
<dbReference type="OrthoDB" id="8477685at2"/>
<name>A0A347W819_9PROT</name>
<feature type="compositionally biased region" description="Acidic residues" evidence="1">
    <location>
        <begin position="839"/>
        <end position="848"/>
    </location>
</feature>
<evidence type="ECO:0008006" key="4">
    <source>
        <dbReference type="Google" id="ProtNLM"/>
    </source>
</evidence>
<dbReference type="KEGG" id="ksc:CD178_00182"/>
<dbReference type="RefSeq" id="WP_118962294.1">
    <property type="nucleotide sequence ID" value="NZ_CP023036.1"/>
</dbReference>
<feature type="region of interest" description="Disordered" evidence="1">
    <location>
        <begin position="89"/>
        <end position="110"/>
    </location>
</feature>
<dbReference type="EMBL" id="CP023036">
    <property type="protein sequence ID" value="AXY21012.1"/>
    <property type="molecule type" value="Genomic_DNA"/>
</dbReference>
<organism evidence="2 3">
    <name type="scientific">Komagataeibacter saccharivorans</name>
    <dbReference type="NCBI Taxonomy" id="265959"/>
    <lineage>
        <taxon>Bacteria</taxon>
        <taxon>Pseudomonadati</taxon>
        <taxon>Pseudomonadota</taxon>
        <taxon>Alphaproteobacteria</taxon>
        <taxon>Acetobacterales</taxon>
        <taxon>Acetobacteraceae</taxon>
        <taxon>Komagataeibacter</taxon>
    </lineage>
</organism>
<feature type="region of interest" description="Disordered" evidence="1">
    <location>
        <begin position="648"/>
        <end position="683"/>
    </location>
</feature>
<keyword evidence="3" id="KW-1185">Reference proteome</keyword>
<feature type="compositionally biased region" description="Basic and acidic residues" evidence="1">
    <location>
        <begin position="91"/>
        <end position="101"/>
    </location>
</feature>
<feature type="compositionally biased region" description="Basic and acidic residues" evidence="1">
    <location>
        <begin position="849"/>
        <end position="903"/>
    </location>
</feature>
<proteinExistence type="predicted"/>
<dbReference type="InterPro" id="IPR012683">
    <property type="entry name" value="CHP02302_TM"/>
</dbReference>
<accession>A0A347W819</accession>